<dbReference type="InterPro" id="IPR020581">
    <property type="entry name" value="GDC_P"/>
</dbReference>
<dbReference type="Proteomes" id="UP000001169">
    <property type="component" value="Chromosome I"/>
</dbReference>
<dbReference type="PATRIC" id="fig|272569.17.peg.2187"/>
<dbReference type="InterPro" id="IPR015421">
    <property type="entry name" value="PyrdxlP-dep_Trfase_major"/>
</dbReference>
<dbReference type="AlphaFoldDB" id="Q5V233"/>
<comment type="catalytic activity">
    <reaction evidence="4">
        <text>N(6)-[(R)-lipoyl]-L-lysyl-[glycine-cleavage complex H protein] + glycine + H(+) = N(6)-[(R)-S(8)-aminomethyldihydrolipoyl]-L-lysyl-[glycine-cleavage complex H protein] + CO2</text>
        <dbReference type="Rhea" id="RHEA:24304"/>
        <dbReference type="Rhea" id="RHEA-COMP:10494"/>
        <dbReference type="Rhea" id="RHEA-COMP:10495"/>
        <dbReference type="ChEBI" id="CHEBI:15378"/>
        <dbReference type="ChEBI" id="CHEBI:16526"/>
        <dbReference type="ChEBI" id="CHEBI:57305"/>
        <dbReference type="ChEBI" id="CHEBI:83099"/>
        <dbReference type="ChEBI" id="CHEBI:83143"/>
        <dbReference type="EC" id="1.4.4.2"/>
    </reaction>
</comment>
<dbReference type="PANTHER" id="PTHR11773:SF1">
    <property type="entry name" value="GLYCINE DEHYDROGENASE (DECARBOXYLATING), MITOCHONDRIAL"/>
    <property type="match status" value="1"/>
</dbReference>
<dbReference type="Gene3D" id="3.40.640.10">
    <property type="entry name" value="Type I PLP-dependent aspartate aminotransferase-like (Major domain)"/>
    <property type="match status" value="1"/>
</dbReference>
<evidence type="ECO:0000256" key="1">
    <source>
        <dbReference type="ARBA" id="ARBA00012134"/>
    </source>
</evidence>
<proteinExistence type="predicted"/>
<dbReference type="PaxDb" id="272569-rrnAC1497"/>
<evidence type="ECO:0000259" key="7">
    <source>
        <dbReference type="Pfam" id="PF21478"/>
    </source>
</evidence>
<dbReference type="HOGENOM" id="CLU_004620_5_0_2"/>
<dbReference type="GO" id="GO:0016594">
    <property type="term" value="F:glycine binding"/>
    <property type="evidence" value="ECO:0007669"/>
    <property type="project" value="TreeGrafter"/>
</dbReference>
<reference evidence="8 9" key="1">
    <citation type="journal article" date="2004" name="Genome Res.">
        <title>Genome sequence of Haloarcula marismortui: a halophilic archaeon from the Dead Sea.</title>
        <authorList>
            <person name="Baliga N.S."/>
            <person name="Bonneau R."/>
            <person name="Facciotti M.T."/>
            <person name="Pan M."/>
            <person name="Glusman G."/>
            <person name="Deutsch E.W."/>
            <person name="Shannon P."/>
            <person name="Chiu Y."/>
            <person name="Weng R.S."/>
            <person name="Gan R.R."/>
            <person name="Hung P."/>
            <person name="Date S.V."/>
            <person name="Marcotte E."/>
            <person name="Hood L."/>
            <person name="Ng W.V."/>
        </authorList>
    </citation>
    <scope>NUCLEOTIDE SEQUENCE [LARGE SCALE GENOMIC DNA]</scope>
    <source>
        <strain evidence="9">ATCC 43049 / DSM 3752 / JCM 8966 / VKM B-1809</strain>
    </source>
</reference>
<dbReference type="EnsemblBacteria" id="AAV46419">
    <property type="protein sequence ID" value="AAV46419"/>
    <property type="gene ID" value="rrnAC1497"/>
</dbReference>
<dbReference type="FunFam" id="3.40.640.10:FF:000224">
    <property type="entry name" value="Probable glycine dehydrogenase (decarboxylating) subunit 2"/>
    <property type="match status" value="1"/>
</dbReference>
<dbReference type="NCBIfam" id="NF003346">
    <property type="entry name" value="PRK04366.1"/>
    <property type="match status" value="1"/>
</dbReference>
<evidence type="ECO:0000313" key="8">
    <source>
        <dbReference type="EMBL" id="AAV46419.1"/>
    </source>
</evidence>
<evidence type="ECO:0000256" key="5">
    <source>
        <dbReference type="SAM" id="MobiDB-lite"/>
    </source>
</evidence>
<evidence type="ECO:0000256" key="3">
    <source>
        <dbReference type="ARBA" id="ARBA00023002"/>
    </source>
</evidence>
<evidence type="ECO:0000313" key="9">
    <source>
        <dbReference type="Proteomes" id="UP000001169"/>
    </source>
</evidence>
<dbReference type="GO" id="GO:0004375">
    <property type="term" value="F:glycine dehydrogenase (decarboxylating) activity"/>
    <property type="evidence" value="ECO:0007669"/>
    <property type="project" value="UniProtKB-EC"/>
</dbReference>
<dbReference type="PANTHER" id="PTHR11773">
    <property type="entry name" value="GLYCINE DEHYDROGENASE, DECARBOXYLATING"/>
    <property type="match status" value="1"/>
</dbReference>
<evidence type="ECO:0000256" key="2">
    <source>
        <dbReference type="ARBA" id="ARBA00022898"/>
    </source>
</evidence>
<dbReference type="Pfam" id="PF00266">
    <property type="entry name" value="Aminotran_5"/>
    <property type="match status" value="1"/>
</dbReference>
<evidence type="ECO:0000256" key="4">
    <source>
        <dbReference type="ARBA" id="ARBA00049026"/>
    </source>
</evidence>
<dbReference type="SUPFAM" id="SSF53383">
    <property type="entry name" value="PLP-dependent transferases"/>
    <property type="match status" value="1"/>
</dbReference>
<dbReference type="GO" id="GO:0005960">
    <property type="term" value="C:glycine cleavage complex"/>
    <property type="evidence" value="ECO:0007669"/>
    <property type="project" value="TreeGrafter"/>
</dbReference>
<dbReference type="Gene3D" id="3.90.1150.10">
    <property type="entry name" value="Aspartate Aminotransferase, domain 1"/>
    <property type="match status" value="1"/>
</dbReference>
<dbReference type="GO" id="GO:0005829">
    <property type="term" value="C:cytosol"/>
    <property type="evidence" value="ECO:0007669"/>
    <property type="project" value="TreeGrafter"/>
</dbReference>
<keyword evidence="3" id="KW-0560">Oxidoreductase</keyword>
<feature type="region of interest" description="Disordered" evidence="5">
    <location>
        <begin position="120"/>
        <end position="145"/>
    </location>
</feature>
<gene>
    <name evidence="8" type="primary">nifS</name>
    <name evidence="8" type="ordered locus">rrnAC1497</name>
</gene>
<protein>
    <recommendedName>
        <fullName evidence="1">glycine dehydrogenase (aminomethyl-transferring)</fullName>
        <ecNumber evidence="1">1.4.4.2</ecNumber>
    </recommendedName>
</protein>
<accession>Q5V233</accession>
<dbReference type="Gene3D" id="6.20.440.10">
    <property type="match status" value="1"/>
</dbReference>
<dbReference type="InterPro" id="IPR015424">
    <property type="entry name" value="PyrdxlP-dep_Trfase"/>
</dbReference>
<dbReference type="InterPro" id="IPR000192">
    <property type="entry name" value="Aminotrans_V_dom"/>
</dbReference>
<evidence type="ECO:0000259" key="6">
    <source>
        <dbReference type="Pfam" id="PF00266"/>
    </source>
</evidence>
<feature type="domain" description="Glycine dehydrogenase C-terminal" evidence="7">
    <location>
        <begin position="442"/>
        <end position="532"/>
    </location>
</feature>
<dbReference type="Pfam" id="PF21478">
    <property type="entry name" value="GcvP2_C"/>
    <property type="match status" value="1"/>
</dbReference>
<dbReference type="InterPro" id="IPR049316">
    <property type="entry name" value="GDC-P_C"/>
</dbReference>
<dbReference type="KEGG" id="hma:rrnAC1497"/>
<keyword evidence="8" id="KW-0456">Lyase</keyword>
<name>Q5V233_HALMA</name>
<dbReference type="GO" id="GO:0030170">
    <property type="term" value="F:pyridoxal phosphate binding"/>
    <property type="evidence" value="ECO:0007669"/>
    <property type="project" value="TreeGrafter"/>
</dbReference>
<organism evidence="8 9">
    <name type="scientific">Haloarcula marismortui (strain ATCC 43049 / DSM 3752 / JCM 8966 / VKM B-1809)</name>
    <name type="common">Halobacterium marismortui</name>
    <dbReference type="NCBI Taxonomy" id="272569"/>
    <lineage>
        <taxon>Archaea</taxon>
        <taxon>Methanobacteriati</taxon>
        <taxon>Methanobacteriota</taxon>
        <taxon>Stenosarchaea group</taxon>
        <taxon>Halobacteria</taxon>
        <taxon>Halobacteriales</taxon>
        <taxon>Haloarculaceae</taxon>
        <taxon>Haloarcula</taxon>
    </lineage>
</organism>
<dbReference type="InterPro" id="IPR015422">
    <property type="entry name" value="PyrdxlP-dep_Trfase_small"/>
</dbReference>
<sequence length="568" mass="61812">MPQTSSWRRSGRWRNDTRLALLGETPWDKPRPTSFTLDTGVSLRLALLGETPWDKPRPTSFTLDTGVSLRLALLGETPWDKPRPTSFTLDTGVSRVKYDQARWTDDSDDLYEPLLSEKTSKTVDIEDSPLPDDLTRDSLSLPDPAEPELARHYTRLSQMNYGVESGPFPLGSCTMKYNPSFTEDVAARADAAIHPGRPDSTVQGTLALCHRLQDYLGRIGGMDAVTLQPPAGAAGEFTGIQIAKAYHEHNDDERSEVVIPDSAHGTNFATAAMAGYEVVELPSGDDGRVDIEALEAAVGDDTAALMLTNPNTLGLFERDIEHVADIVHDAGGLLYYDGANLNALLGRARPGDMGFDVMHYNVHKTFATPHGGGGPGAGPVGVREELAQFLPNPHVRERGGNYEHYEPANSIGKVHGFYGNWPVLLKTFAYIARLGDEGLRDASAKAVLNANYLAEQIEYEVPFGPFHHEFVASAGEQDAADAAKRMLDYGVHPPTTKWPEIVDEALMTEPTEGETKRSLDQLAAAFNAVAGDSDAELADAPSRPAAKRIDQVTAARNPQLSWQALDDM</sequence>
<feature type="domain" description="Aminotransferase class V" evidence="6">
    <location>
        <begin position="242"/>
        <end position="371"/>
    </location>
</feature>
<keyword evidence="9" id="KW-1185">Reference proteome</keyword>
<dbReference type="EC" id="1.4.4.2" evidence="1"/>
<keyword evidence="2" id="KW-0663">Pyridoxal phosphate</keyword>
<dbReference type="STRING" id="272569.rrnAC1497"/>
<dbReference type="EMBL" id="AY596297">
    <property type="protein sequence ID" value="AAV46419.1"/>
    <property type="molecule type" value="Genomic_DNA"/>
</dbReference>
<dbReference type="eggNOG" id="arCOG00076">
    <property type="taxonomic scope" value="Archaea"/>
</dbReference>
<dbReference type="GO" id="GO:0016829">
    <property type="term" value="F:lyase activity"/>
    <property type="evidence" value="ECO:0007669"/>
    <property type="project" value="UniProtKB-KW"/>
</dbReference>
<dbReference type="GO" id="GO:0019464">
    <property type="term" value="P:glycine decarboxylation via glycine cleavage system"/>
    <property type="evidence" value="ECO:0007669"/>
    <property type="project" value="TreeGrafter"/>
</dbReference>